<feature type="transmembrane region" description="Helical" evidence="6">
    <location>
        <begin position="187"/>
        <end position="206"/>
    </location>
</feature>
<keyword evidence="3 6" id="KW-0812">Transmembrane</keyword>
<comment type="caution">
    <text evidence="7">The sequence shown here is derived from an EMBL/GenBank/DDBJ whole genome shotgun (WGS) entry which is preliminary data.</text>
</comment>
<evidence type="ECO:0000313" key="7">
    <source>
        <dbReference type="EMBL" id="MWL01289.1"/>
    </source>
</evidence>
<keyword evidence="5 6" id="KW-0472">Membrane</keyword>
<dbReference type="GO" id="GO:0016020">
    <property type="term" value="C:membrane"/>
    <property type="evidence" value="ECO:0007669"/>
    <property type="project" value="UniProtKB-SubCell"/>
</dbReference>
<evidence type="ECO:0000256" key="4">
    <source>
        <dbReference type="ARBA" id="ARBA00022989"/>
    </source>
</evidence>
<feature type="transmembrane region" description="Helical" evidence="6">
    <location>
        <begin position="147"/>
        <end position="167"/>
    </location>
</feature>
<comment type="subcellular location">
    <subcellularLocation>
        <location evidence="1">Membrane</location>
        <topology evidence="1">Multi-pass membrane protein</topology>
    </subcellularLocation>
</comment>
<dbReference type="Proteomes" id="UP000462271">
    <property type="component" value="Unassembled WGS sequence"/>
</dbReference>
<protein>
    <submittedName>
        <fullName evidence="7">Glutamate/gamma-aminobutyrate family transporter YjeM</fullName>
    </submittedName>
</protein>
<reference evidence="7 8" key="1">
    <citation type="submission" date="2019-12" db="EMBL/GenBank/DDBJ databases">
        <title>Enteriobacteria Tanzani isolates_10432.</title>
        <authorList>
            <person name="Subbiah M."/>
            <person name="Call D."/>
        </authorList>
    </citation>
    <scope>NUCLEOTIDE SEQUENCE [LARGE SCALE GENOMIC DNA]</scope>
    <source>
        <strain evidence="7 8">10432wG8</strain>
    </source>
</reference>
<gene>
    <name evidence="7" type="primary">yjeM</name>
    <name evidence="7" type="ORF">GQM21_29930</name>
</gene>
<evidence type="ECO:0000256" key="5">
    <source>
        <dbReference type="ARBA" id="ARBA00023136"/>
    </source>
</evidence>
<proteinExistence type="predicted"/>
<evidence type="ECO:0000313" key="8">
    <source>
        <dbReference type="Proteomes" id="UP000462271"/>
    </source>
</evidence>
<dbReference type="PANTHER" id="PTHR42770:SF15">
    <property type="entry name" value="GLUTAMATE_GAMMA-AMINOBUTYRATE ANTIPORTER-RELATED"/>
    <property type="match status" value="1"/>
</dbReference>
<name>A0A8T5YNA1_ECOLX</name>
<dbReference type="EMBL" id="WTML01000479">
    <property type="protein sequence ID" value="MWL01289.1"/>
    <property type="molecule type" value="Genomic_DNA"/>
</dbReference>
<dbReference type="NCBIfam" id="NF011775">
    <property type="entry name" value="PRK15238.1"/>
    <property type="match status" value="1"/>
</dbReference>
<feature type="transmembrane region" description="Helical" evidence="6">
    <location>
        <begin position="218"/>
        <end position="236"/>
    </location>
</feature>
<feature type="transmembrane region" description="Helical" evidence="6">
    <location>
        <begin position="115"/>
        <end position="135"/>
    </location>
</feature>
<dbReference type="InterPro" id="IPR050367">
    <property type="entry name" value="APC_superfamily"/>
</dbReference>
<evidence type="ECO:0000256" key="6">
    <source>
        <dbReference type="SAM" id="Phobius"/>
    </source>
</evidence>
<dbReference type="AlphaFoldDB" id="A0A8T5YNA1"/>
<dbReference type="PANTHER" id="PTHR42770">
    <property type="entry name" value="AMINO ACID TRANSPORTER-RELATED"/>
    <property type="match status" value="1"/>
</dbReference>
<organism evidence="7 8">
    <name type="scientific">Escherichia coli</name>
    <dbReference type="NCBI Taxonomy" id="562"/>
    <lineage>
        <taxon>Bacteria</taxon>
        <taxon>Pseudomonadati</taxon>
        <taxon>Pseudomonadota</taxon>
        <taxon>Gammaproteobacteria</taxon>
        <taxon>Enterobacterales</taxon>
        <taxon>Enterobacteriaceae</taxon>
        <taxon>Escherichia</taxon>
    </lineage>
</organism>
<evidence type="ECO:0000256" key="2">
    <source>
        <dbReference type="ARBA" id="ARBA00022448"/>
    </source>
</evidence>
<feature type="non-terminal residue" evidence="7">
    <location>
        <position position="1"/>
    </location>
</feature>
<sequence>IVISIGYSLAIFLWGVSTNWQQVLSNGSVNLGNITYVLMKSLGMTLGNALHLSPEASLSLGVWFARITGLSMFLAYTGAFFTLCYSPLKAIIQGTPKALWPEPMTRLNTMGMPSIAMWMQCGLVTVFILLVSFGGGTASAFFNKLTLMANVSMTLPYLFLALAFPFFKARQDLDRPFVIFKTRMSAMIATVVVVLVVTFANVFTIIQPVVEAGDWDSTLWMIGGPVFFSLLAMAIYQNYCSRMANKPELALD</sequence>
<keyword evidence="2" id="KW-0813">Transport</keyword>
<evidence type="ECO:0000256" key="1">
    <source>
        <dbReference type="ARBA" id="ARBA00004141"/>
    </source>
</evidence>
<evidence type="ECO:0000256" key="3">
    <source>
        <dbReference type="ARBA" id="ARBA00022692"/>
    </source>
</evidence>
<keyword evidence="4 6" id="KW-1133">Transmembrane helix</keyword>
<accession>A0A8T5YNA1</accession>
<feature type="transmembrane region" description="Helical" evidence="6">
    <location>
        <begin position="63"/>
        <end position="85"/>
    </location>
</feature>